<feature type="region of interest" description="Disordered" evidence="1">
    <location>
        <begin position="1"/>
        <end position="51"/>
    </location>
</feature>
<sequence length="73" mass="7895">MTTGTGNSHIASTDQSAVGKIDSGREGQDISRPHQGSDAAGRGGKSPPWAWGNCRSEFDWMDVHLPSFTSEWF</sequence>
<evidence type="ECO:0000256" key="1">
    <source>
        <dbReference type="SAM" id="MobiDB-lite"/>
    </source>
</evidence>
<evidence type="ECO:0000313" key="2">
    <source>
        <dbReference type="EMBL" id="MBB5403787.1"/>
    </source>
</evidence>
<feature type="compositionally biased region" description="Polar residues" evidence="1">
    <location>
        <begin position="1"/>
        <end position="16"/>
    </location>
</feature>
<proteinExistence type="predicted"/>
<dbReference type="Proteomes" id="UP000592820">
    <property type="component" value="Unassembled WGS sequence"/>
</dbReference>
<name>A0A7W8P8A5_9BURK</name>
<reference evidence="2 3" key="1">
    <citation type="submission" date="2020-08" db="EMBL/GenBank/DDBJ databases">
        <title>Genomic Encyclopedia of Type Strains, Phase IV (KMG-V): Genome sequencing to study the core and pangenomes of soil and plant-associated prokaryotes.</title>
        <authorList>
            <person name="Whitman W."/>
        </authorList>
    </citation>
    <scope>NUCLEOTIDE SEQUENCE [LARGE SCALE GENOMIC DNA]</scope>
    <source>
        <strain evidence="2 3">JPY162</strain>
    </source>
</reference>
<dbReference type="EMBL" id="JACHDE010000015">
    <property type="protein sequence ID" value="MBB5403787.1"/>
    <property type="molecule type" value="Genomic_DNA"/>
</dbReference>
<accession>A0A7W8P8A5</accession>
<organism evidence="2 3">
    <name type="scientific">Paraburkholderia youngii</name>
    <dbReference type="NCBI Taxonomy" id="2782701"/>
    <lineage>
        <taxon>Bacteria</taxon>
        <taxon>Pseudomonadati</taxon>
        <taxon>Pseudomonadota</taxon>
        <taxon>Betaproteobacteria</taxon>
        <taxon>Burkholderiales</taxon>
        <taxon>Burkholderiaceae</taxon>
        <taxon>Paraburkholderia</taxon>
    </lineage>
</organism>
<gene>
    <name evidence="2" type="ORF">HDG41_005877</name>
</gene>
<protein>
    <submittedName>
        <fullName evidence="2">Uncharacterized protein</fullName>
    </submittedName>
</protein>
<comment type="caution">
    <text evidence="2">The sequence shown here is derived from an EMBL/GenBank/DDBJ whole genome shotgun (WGS) entry which is preliminary data.</text>
</comment>
<evidence type="ECO:0000313" key="3">
    <source>
        <dbReference type="Proteomes" id="UP000592820"/>
    </source>
</evidence>
<dbReference type="AlphaFoldDB" id="A0A7W8P8A5"/>
<feature type="compositionally biased region" description="Basic and acidic residues" evidence="1">
    <location>
        <begin position="22"/>
        <end position="32"/>
    </location>
</feature>